<proteinExistence type="predicted"/>
<evidence type="ECO:0000313" key="2">
    <source>
        <dbReference type="Proteomes" id="UP000286974"/>
    </source>
</evidence>
<dbReference type="RefSeq" id="WP_160114408.1">
    <property type="nucleotide sequence ID" value="NZ_BEXA01000001.1"/>
</dbReference>
<dbReference type="EMBL" id="BEXA01000001">
    <property type="protein sequence ID" value="GAY71896.1"/>
    <property type="molecule type" value="Genomic_DNA"/>
</dbReference>
<sequence>MQSFKAGDMVKLPQKPWQGVMGVVIFYDVKRDRYLVRIGADQQIYFGADEIVPYTK</sequence>
<evidence type="ECO:0000313" key="1">
    <source>
        <dbReference type="EMBL" id="GAY71896.1"/>
    </source>
</evidence>
<organism evidence="1 2">
    <name type="scientific">Lentilactobacillus kosonis</name>
    <dbReference type="NCBI Taxonomy" id="2810561"/>
    <lineage>
        <taxon>Bacteria</taxon>
        <taxon>Bacillati</taxon>
        <taxon>Bacillota</taxon>
        <taxon>Bacilli</taxon>
        <taxon>Lactobacillales</taxon>
        <taxon>Lactobacillaceae</taxon>
        <taxon>Lentilactobacillus</taxon>
    </lineage>
</organism>
<dbReference type="AlphaFoldDB" id="A0A401FHY0"/>
<accession>A0A401FHY0</accession>
<reference evidence="1 2" key="1">
    <citation type="submission" date="2017-11" db="EMBL/GenBank/DDBJ databases">
        <title>Draft Genome Sequence of Lactobacillus curieae NBRC 111893 isolated from Koso, a Japanese sugar-Vegetable Fermented Beverage.</title>
        <authorList>
            <person name="Chiou T.Y."/>
            <person name="Oshima K."/>
            <person name="Suda W."/>
            <person name="Hattori M."/>
            <person name="Takahashi T."/>
        </authorList>
    </citation>
    <scope>NUCLEOTIDE SEQUENCE [LARGE SCALE GENOMIC DNA]</scope>
    <source>
        <strain evidence="1 2">NBRC111893</strain>
    </source>
</reference>
<dbReference type="Proteomes" id="UP000286974">
    <property type="component" value="Unassembled WGS sequence"/>
</dbReference>
<name>A0A401FHY0_9LACO</name>
<keyword evidence="2" id="KW-1185">Reference proteome</keyword>
<gene>
    <name evidence="1" type="ORF">NBRC111893_42</name>
</gene>
<protein>
    <recommendedName>
        <fullName evidence="3">DUF2187 domain-containing protein</fullName>
    </recommendedName>
</protein>
<dbReference type="OrthoDB" id="5195275at2"/>
<comment type="caution">
    <text evidence="1">The sequence shown here is derived from an EMBL/GenBank/DDBJ whole genome shotgun (WGS) entry which is preliminary data.</text>
</comment>
<evidence type="ECO:0008006" key="3">
    <source>
        <dbReference type="Google" id="ProtNLM"/>
    </source>
</evidence>